<dbReference type="InterPro" id="IPR049557">
    <property type="entry name" value="Transketolase_CS"/>
</dbReference>
<dbReference type="InterPro" id="IPR033248">
    <property type="entry name" value="Transketolase_C"/>
</dbReference>
<evidence type="ECO:0000256" key="8">
    <source>
        <dbReference type="ARBA" id="ARBA00022723"/>
    </source>
</evidence>
<keyword evidence="16" id="KW-1185">Reference proteome</keyword>
<proteinExistence type="inferred from homology"/>
<evidence type="ECO:0000313" key="15">
    <source>
        <dbReference type="EMBL" id="KYP58034.1"/>
    </source>
</evidence>
<evidence type="ECO:0000256" key="6">
    <source>
        <dbReference type="ARBA" id="ARBA00013150"/>
    </source>
</evidence>
<dbReference type="GO" id="GO:0046872">
    <property type="term" value="F:metal ion binding"/>
    <property type="evidence" value="ECO:0007669"/>
    <property type="project" value="UniProtKB-KW"/>
</dbReference>
<dbReference type="EMBL" id="CM003613">
    <property type="protein sequence ID" value="KYP58034.1"/>
    <property type="molecule type" value="Genomic_DNA"/>
</dbReference>
<sequence length="709" mass="76981">MDLSALSSYPAFANRLTPSHSQWGLHFLLPSHHRLNQMKKRSSVVYASLSERGEYYSQRPPTPLLDTINYPIHMKNLSTKELKQLADELRSDVIFSVSRTGGHLGSSLGVVELTVALHYVFNAPQDKILWDVGHQSYPHKILTGRRDKMHTMRQTNGLSGFIKRSESEFDCFGTGHSSTTISAGLGMAVGRDLMGRKNNVVAVIGDGAMTAGQAYEAMNNAGYLDSDMIVILNDNKQVSLPTATLDGPIPPVGALSSALSRLQSNRPLRELREVAKGVTKRIGGPMHELAAKVDEYARGMISGSGSSLFEELGLYYIGPVDGHNIDDLVAILDEVKSTKSTGPVLIHVITEKGRGYPYAEKAADKYHGVTKFDPPTGKQFKSKAPTQSYTTYFAEALIAEAEADKDIVAIHAAMGGGTGMNLFHRRFPTRCFDVGIAEQHAVTFAAGLACEGLKPFCAIYSSFMQRAYDQVVHDVDLQKLPVRFAMDRAGLVGADGPTHCGSFDVTFMACLPNMVVMAPSDEAELFHMVATAAAINDRPSCFRYPRGNGIGVQLPTGNKGTPLEVKTSFADPFDDDVMILYQIGKAVQNCLAAASLVERHGLRLTVADARFCKPLDRSLIRSLAKSHEVLITVEEGSIGGFGSHVAQFMALDGLLDGKLKWRPIVLPDRYIDHGSPADQLSLAGLTPSHIAATVFNILGQTREALEVMS</sequence>
<dbReference type="GO" id="GO:0016114">
    <property type="term" value="P:terpenoid biosynthetic process"/>
    <property type="evidence" value="ECO:0007669"/>
    <property type="project" value="InterPro"/>
</dbReference>
<comment type="pathway">
    <text evidence="3">Metabolic intermediate biosynthesis; 1-deoxy-D-xylulose 5-phosphate biosynthesis; 1-deoxy-D-xylulose 5-phosphate from D-glyceraldehyde 3-phosphate and pyruvate: step 1/1.</text>
</comment>
<dbReference type="InterPro" id="IPR009014">
    <property type="entry name" value="Transketo_C/PFOR_II"/>
</dbReference>
<dbReference type="GO" id="GO:0009228">
    <property type="term" value="P:thiamine biosynthetic process"/>
    <property type="evidence" value="ECO:0007669"/>
    <property type="project" value="UniProtKB-KW"/>
</dbReference>
<name>A0A151ST76_CAJCA</name>
<accession>A0A151ST76</accession>
<dbReference type="PANTHER" id="PTHR43322:SF5">
    <property type="entry name" value="1-DEOXY-D-XYLULOSE-5-PHOSPHATE SYNTHASE, CHLOROPLASTIC"/>
    <property type="match status" value="1"/>
</dbReference>
<evidence type="ECO:0000256" key="1">
    <source>
        <dbReference type="ARBA" id="ARBA00001946"/>
    </source>
</evidence>
<feature type="domain" description="Transketolase-like pyrimidine-binding" evidence="14">
    <location>
        <begin position="387"/>
        <end position="552"/>
    </location>
</feature>
<evidence type="ECO:0000256" key="9">
    <source>
        <dbReference type="ARBA" id="ARBA00022842"/>
    </source>
</evidence>
<evidence type="ECO:0000256" key="5">
    <source>
        <dbReference type="ARBA" id="ARBA00011738"/>
    </source>
</evidence>
<dbReference type="SUPFAM" id="SSF52518">
    <property type="entry name" value="Thiamin diphosphate-binding fold (THDP-binding)"/>
    <property type="match status" value="1"/>
</dbReference>
<comment type="subunit">
    <text evidence="5">Homodimer.</text>
</comment>
<evidence type="ECO:0000256" key="3">
    <source>
        <dbReference type="ARBA" id="ARBA00004980"/>
    </source>
</evidence>
<dbReference type="HAMAP" id="MF_00315">
    <property type="entry name" value="DXP_synth"/>
    <property type="match status" value="1"/>
</dbReference>
<dbReference type="Gene3D" id="3.40.50.920">
    <property type="match status" value="1"/>
</dbReference>
<keyword evidence="11" id="KW-0786">Thiamine pyrophosphate</keyword>
<organism evidence="15 16">
    <name type="scientific">Cajanus cajan</name>
    <name type="common">Pigeon pea</name>
    <name type="synonym">Cajanus indicus</name>
    <dbReference type="NCBI Taxonomy" id="3821"/>
    <lineage>
        <taxon>Eukaryota</taxon>
        <taxon>Viridiplantae</taxon>
        <taxon>Streptophyta</taxon>
        <taxon>Embryophyta</taxon>
        <taxon>Tracheophyta</taxon>
        <taxon>Spermatophyta</taxon>
        <taxon>Magnoliopsida</taxon>
        <taxon>eudicotyledons</taxon>
        <taxon>Gunneridae</taxon>
        <taxon>Pentapetalae</taxon>
        <taxon>rosids</taxon>
        <taxon>fabids</taxon>
        <taxon>Fabales</taxon>
        <taxon>Fabaceae</taxon>
        <taxon>Papilionoideae</taxon>
        <taxon>50 kb inversion clade</taxon>
        <taxon>NPAAA clade</taxon>
        <taxon>indigoferoid/millettioid clade</taxon>
        <taxon>Phaseoleae</taxon>
        <taxon>Cajanus</taxon>
    </lineage>
</organism>
<dbReference type="PROSITE" id="PS00801">
    <property type="entry name" value="TRANSKETOLASE_1"/>
    <property type="match status" value="1"/>
</dbReference>
<protein>
    <recommendedName>
        <fullName evidence="6">1-deoxy-D-xylulose-5-phosphate synthase</fullName>
        <ecNumber evidence="6">2.2.1.7</ecNumber>
    </recommendedName>
</protein>
<dbReference type="Gramene" id="C.cajan_04221.t">
    <property type="protein sequence ID" value="C.cajan_04221.t"/>
    <property type="gene ID" value="C.cajan_04221"/>
</dbReference>
<evidence type="ECO:0000256" key="11">
    <source>
        <dbReference type="ARBA" id="ARBA00023052"/>
    </source>
</evidence>
<comment type="cofactor">
    <cofactor evidence="2">
        <name>thiamine diphosphate</name>
        <dbReference type="ChEBI" id="CHEBI:58937"/>
    </cofactor>
</comment>
<dbReference type="OMA" id="QVGYHAQ"/>
<dbReference type="GO" id="GO:0019288">
    <property type="term" value="P:isopentenyl diphosphate biosynthetic process, methylerythritol 4-phosphate pathway"/>
    <property type="evidence" value="ECO:0007669"/>
    <property type="project" value="UniProtKB-ARBA"/>
</dbReference>
<dbReference type="GO" id="GO:0008661">
    <property type="term" value="F:1-deoxy-D-xylulose-5-phosphate synthase activity"/>
    <property type="evidence" value="ECO:0007669"/>
    <property type="project" value="UniProtKB-EC"/>
</dbReference>
<comment type="catalytic activity">
    <reaction evidence="13">
        <text>D-glyceraldehyde 3-phosphate + pyruvate + H(+) = 1-deoxy-D-xylulose 5-phosphate + CO2</text>
        <dbReference type="Rhea" id="RHEA:12605"/>
        <dbReference type="ChEBI" id="CHEBI:15361"/>
        <dbReference type="ChEBI" id="CHEBI:15378"/>
        <dbReference type="ChEBI" id="CHEBI:16526"/>
        <dbReference type="ChEBI" id="CHEBI:57792"/>
        <dbReference type="ChEBI" id="CHEBI:59776"/>
        <dbReference type="EC" id="2.2.1.7"/>
    </reaction>
    <physiologicalReaction direction="left-to-right" evidence="13">
        <dbReference type="Rhea" id="RHEA:12606"/>
    </physiologicalReaction>
</comment>
<evidence type="ECO:0000259" key="14">
    <source>
        <dbReference type="SMART" id="SM00861"/>
    </source>
</evidence>
<keyword evidence="10" id="KW-0784">Thiamine biosynthesis</keyword>
<dbReference type="InterPro" id="IPR029061">
    <property type="entry name" value="THDP-binding"/>
</dbReference>
<evidence type="ECO:0000256" key="10">
    <source>
        <dbReference type="ARBA" id="ARBA00022977"/>
    </source>
</evidence>
<dbReference type="SMART" id="SM00861">
    <property type="entry name" value="Transket_pyr"/>
    <property type="match status" value="1"/>
</dbReference>
<dbReference type="Pfam" id="PF13292">
    <property type="entry name" value="DXP_synthase_N"/>
    <property type="match status" value="1"/>
</dbReference>
<dbReference type="UniPathway" id="UPA00064">
    <property type="reaction ID" value="UER00091"/>
</dbReference>
<dbReference type="FunFam" id="3.40.50.920:FF:000002">
    <property type="entry name" value="1-deoxy-D-xylulose-5-phosphate synthase"/>
    <property type="match status" value="1"/>
</dbReference>
<gene>
    <name evidence="15" type="ORF">KK1_004324</name>
</gene>
<dbReference type="AlphaFoldDB" id="A0A151ST76"/>
<dbReference type="InterPro" id="IPR020826">
    <property type="entry name" value="Transketolase_BS"/>
</dbReference>
<dbReference type="InterPro" id="IPR005475">
    <property type="entry name" value="Transketolase-like_Pyr-bd"/>
</dbReference>
<evidence type="ECO:0000256" key="7">
    <source>
        <dbReference type="ARBA" id="ARBA00022679"/>
    </source>
</evidence>
<dbReference type="CDD" id="cd07033">
    <property type="entry name" value="TPP_PYR_DXS_TK_like"/>
    <property type="match status" value="1"/>
</dbReference>
<reference evidence="15 16" key="1">
    <citation type="journal article" date="2012" name="Nat. Biotechnol.">
        <title>Draft genome sequence of pigeonpea (Cajanus cajan), an orphan legume crop of resource-poor farmers.</title>
        <authorList>
            <person name="Varshney R.K."/>
            <person name="Chen W."/>
            <person name="Li Y."/>
            <person name="Bharti A.K."/>
            <person name="Saxena R.K."/>
            <person name="Schlueter J.A."/>
            <person name="Donoghue M.T."/>
            <person name="Azam S."/>
            <person name="Fan G."/>
            <person name="Whaley A.M."/>
            <person name="Farmer A.D."/>
            <person name="Sheridan J."/>
            <person name="Iwata A."/>
            <person name="Tuteja R."/>
            <person name="Penmetsa R.V."/>
            <person name="Wu W."/>
            <person name="Upadhyaya H.D."/>
            <person name="Yang S.P."/>
            <person name="Shah T."/>
            <person name="Saxena K.B."/>
            <person name="Michael T."/>
            <person name="McCombie W.R."/>
            <person name="Yang B."/>
            <person name="Zhang G."/>
            <person name="Yang H."/>
            <person name="Wang J."/>
            <person name="Spillane C."/>
            <person name="Cook D.R."/>
            <person name="May G.D."/>
            <person name="Xu X."/>
            <person name="Jackson S.A."/>
        </authorList>
    </citation>
    <scope>NUCLEOTIDE SEQUENCE [LARGE SCALE GENOMIC DNA]</scope>
    <source>
        <strain evidence="16">cv. Asha</strain>
    </source>
</reference>
<dbReference type="STRING" id="3821.A0A151ST76"/>
<dbReference type="CDD" id="cd02007">
    <property type="entry name" value="TPP_DXS"/>
    <property type="match status" value="1"/>
</dbReference>
<dbReference type="PANTHER" id="PTHR43322">
    <property type="entry name" value="1-D-DEOXYXYLULOSE 5-PHOSPHATE SYNTHASE-RELATED"/>
    <property type="match status" value="1"/>
</dbReference>
<keyword evidence="9" id="KW-0460">Magnesium</keyword>
<dbReference type="GO" id="GO:0009507">
    <property type="term" value="C:chloroplast"/>
    <property type="evidence" value="ECO:0007669"/>
    <property type="project" value="TreeGrafter"/>
</dbReference>
<dbReference type="GO" id="GO:0015995">
    <property type="term" value="P:chlorophyll biosynthetic process"/>
    <property type="evidence" value="ECO:0007669"/>
    <property type="project" value="TreeGrafter"/>
</dbReference>
<evidence type="ECO:0000313" key="16">
    <source>
        <dbReference type="Proteomes" id="UP000075243"/>
    </source>
</evidence>
<evidence type="ECO:0000256" key="4">
    <source>
        <dbReference type="ARBA" id="ARBA00011081"/>
    </source>
</evidence>
<dbReference type="EC" id="2.2.1.7" evidence="6"/>
<evidence type="ECO:0000256" key="2">
    <source>
        <dbReference type="ARBA" id="ARBA00001964"/>
    </source>
</evidence>
<dbReference type="SUPFAM" id="SSF52922">
    <property type="entry name" value="TK C-terminal domain-like"/>
    <property type="match status" value="1"/>
</dbReference>
<keyword evidence="12" id="KW-0414">Isoprene biosynthesis</keyword>
<dbReference type="Pfam" id="PF02780">
    <property type="entry name" value="Transketolase_C"/>
    <property type="match status" value="1"/>
</dbReference>
<dbReference type="NCBIfam" id="NF003933">
    <property type="entry name" value="PRK05444.2-2"/>
    <property type="match status" value="1"/>
</dbReference>
<evidence type="ECO:0000256" key="12">
    <source>
        <dbReference type="ARBA" id="ARBA00023229"/>
    </source>
</evidence>
<evidence type="ECO:0000256" key="13">
    <source>
        <dbReference type="ARBA" id="ARBA00050872"/>
    </source>
</evidence>
<dbReference type="FunFam" id="3.40.50.970:FF:000005">
    <property type="entry name" value="1-deoxy-D-xylulose-5-phosphate synthase"/>
    <property type="match status" value="1"/>
</dbReference>
<keyword evidence="7" id="KW-0808">Transferase</keyword>
<keyword evidence="8" id="KW-0479">Metal-binding</keyword>
<dbReference type="NCBIfam" id="TIGR00204">
    <property type="entry name" value="dxs"/>
    <property type="match status" value="1"/>
</dbReference>
<comment type="similarity">
    <text evidence="4">Belongs to the transketolase family. DXPS subfamily.</text>
</comment>
<dbReference type="Gene3D" id="3.40.50.970">
    <property type="match status" value="2"/>
</dbReference>
<dbReference type="PROSITE" id="PS00802">
    <property type="entry name" value="TRANSKETOLASE_2"/>
    <property type="match status" value="1"/>
</dbReference>
<dbReference type="InterPro" id="IPR005477">
    <property type="entry name" value="Dxylulose-5-P_synthase"/>
</dbReference>
<dbReference type="Proteomes" id="UP000075243">
    <property type="component" value="Chromosome 11"/>
</dbReference>
<comment type="cofactor">
    <cofactor evidence="1">
        <name>Mg(2+)</name>
        <dbReference type="ChEBI" id="CHEBI:18420"/>
    </cofactor>
</comment>
<dbReference type="Pfam" id="PF02779">
    <property type="entry name" value="Transket_pyr"/>
    <property type="match status" value="1"/>
</dbReference>